<dbReference type="SUPFAM" id="SSF56300">
    <property type="entry name" value="Metallo-dependent phosphatases"/>
    <property type="match status" value="1"/>
</dbReference>
<dbReference type="SMART" id="SM00854">
    <property type="entry name" value="PGA_cap"/>
    <property type="match status" value="1"/>
</dbReference>
<dbReference type="EMBL" id="JAUHPV010000007">
    <property type="protein sequence ID" value="MDN4473635.1"/>
    <property type="molecule type" value="Genomic_DNA"/>
</dbReference>
<dbReference type="InterPro" id="IPR029052">
    <property type="entry name" value="Metallo-depent_PP-like"/>
</dbReference>
<dbReference type="InterPro" id="IPR052169">
    <property type="entry name" value="CW_Biosynth-Accessory"/>
</dbReference>
<reference evidence="4" key="1">
    <citation type="submission" date="2023-06" db="EMBL/GenBank/DDBJ databases">
        <title>SYSU T00b26.</title>
        <authorList>
            <person name="Gao L."/>
            <person name="Fang B.-Z."/>
            <person name="Li W.-J."/>
        </authorList>
    </citation>
    <scope>NUCLEOTIDE SEQUENCE</scope>
    <source>
        <strain evidence="4">SYSU T00b26</strain>
    </source>
</reference>
<sequence length="430" mass="44150">MRNDTAGRARRTRRTTALASLLGALGLLTIVAAIGAEVAGTDLAAPTPAASHSTTPSPSLAAPTEPDPVSFTLVAAGDVLPHSPVNRSAAVEGGYDYAPLMEGIAPFVSGADLALCHMEVPVAPDQGDITTFPVFGAPVELVSSLAEVGWNGCSTASNHSVDKGYDGVVATIEAFEAARLGYAGTARDEEEAASVQTYRIGDAGAPLDVAHVSYSYGTNGLPVTVPGSVDLFDADAADPTPIIEAAAAAREAGADVVIASVHCCVEYRTLPTDAQIRIAELIAESGTVDLYVGHHAHVPQPIVDLPGGPDGDGMWVAYGLGNMLSNQSSACCVPQTSNGVLLTATFTVEPSGEVDVGVEWTATTVDRSGGHRMYVLSGAEGPLGTLSADEVARRHAMVAKAVGDPAPERLRPAESLADYSYRLVRSPAAR</sequence>
<comment type="similarity">
    <text evidence="1">Belongs to the CapA family.</text>
</comment>
<evidence type="ECO:0000313" key="4">
    <source>
        <dbReference type="EMBL" id="MDN4473635.1"/>
    </source>
</evidence>
<proteinExistence type="inferred from homology"/>
<evidence type="ECO:0000259" key="3">
    <source>
        <dbReference type="SMART" id="SM00854"/>
    </source>
</evidence>
<dbReference type="EC" id="3.1.-.-" evidence="4"/>
<accession>A0ABT8G3C0</accession>
<dbReference type="PANTHER" id="PTHR33393">
    <property type="entry name" value="POLYGLUTAMINE SYNTHESIS ACCESSORY PROTEIN RV0574C-RELATED"/>
    <property type="match status" value="1"/>
</dbReference>
<protein>
    <submittedName>
        <fullName evidence="4">CapA family protein</fullName>
        <ecNumber evidence="4">3.1.-.-</ecNumber>
    </submittedName>
</protein>
<gene>
    <name evidence="4" type="ORF">QQX04_11585</name>
</gene>
<keyword evidence="5" id="KW-1185">Reference proteome</keyword>
<evidence type="ECO:0000256" key="1">
    <source>
        <dbReference type="ARBA" id="ARBA00005662"/>
    </source>
</evidence>
<dbReference type="Proteomes" id="UP001172738">
    <property type="component" value="Unassembled WGS sequence"/>
</dbReference>
<comment type="caution">
    <text evidence="4">The sequence shown here is derived from an EMBL/GenBank/DDBJ whole genome shotgun (WGS) entry which is preliminary data.</text>
</comment>
<dbReference type="Pfam" id="PF09587">
    <property type="entry name" value="PGA_cap"/>
    <property type="match status" value="1"/>
</dbReference>
<dbReference type="PANTHER" id="PTHR33393:SF13">
    <property type="entry name" value="PGA BIOSYNTHESIS PROTEIN CAPA"/>
    <property type="match status" value="1"/>
</dbReference>
<dbReference type="InterPro" id="IPR019079">
    <property type="entry name" value="Capsule_synth_CapA"/>
</dbReference>
<keyword evidence="4" id="KW-0378">Hydrolase</keyword>
<feature type="region of interest" description="Disordered" evidence="2">
    <location>
        <begin position="45"/>
        <end position="66"/>
    </location>
</feature>
<evidence type="ECO:0000313" key="5">
    <source>
        <dbReference type="Proteomes" id="UP001172738"/>
    </source>
</evidence>
<dbReference type="RefSeq" id="WP_301129359.1">
    <property type="nucleotide sequence ID" value="NZ_JAUHPV010000007.1"/>
</dbReference>
<name>A0ABT8G3C0_9MICO</name>
<feature type="domain" description="Capsule synthesis protein CapA" evidence="3">
    <location>
        <begin position="72"/>
        <end position="327"/>
    </location>
</feature>
<evidence type="ECO:0000256" key="2">
    <source>
        <dbReference type="SAM" id="MobiDB-lite"/>
    </source>
</evidence>
<feature type="compositionally biased region" description="Low complexity" evidence="2">
    <location>
        <begin position="45"/>
        <end position="64"/>
    </location>
</feature>
<organism evidence="4 5">
    <name type="scientific">Demequina zhanjiangensis</name>
    <dbReference type="NCBI Taxonomy" id="3051659"/>
    <lineage>
        <taxon>Bacteria</taxon>
        <taxon>Bacillati</taxon>
        <taxon>Actinomycetota</taxon>
        <taxon>Actinomycetes</taxon>
        <taxon>Micrococcales</taxon>
        <taxon>Demequinaceae</taxon>
        <taxon>Demequina</taxon>
    </lineage>
</organism>
<dbReference type="Gene3D" id="3.60.21.10">
    <property type="match status" value="1"/>
</dbReference>
<dbReference type="GO" id="GO:0016787">
    <property type="term" value="F:hydrolase activity"/>
    <property type="evidence" value="ECO:0007669"/>
    <property type="project" value="UniProtKB-KW"/>
</dbReference>